<dbReference type="PANTHER" id="PTHR30093:SF2">
    <property type="entry name" value="TYPE II SECRETION SYSTEM PROTEIN H"/>
    <property type="match status" value="1"/>
</dbReference>
<dbReference type="EMBL" id="BARS01001663">
    <property type="protein sequence ID" value="GAF74737.1"/>
    <property type="molecule type" value="Genomic_DNA"/>
</dbReference>
<protein>
    <recommendedName>
        <fullName evidence="3">Type II secretion system protein GspG C-terminal domain-containing protein</fullName>
    </recommendedName>
</protein>
<name>X0SFR7_9ZZZZ</name>
<dbReference type="NCBIfam" id="TIGR02532">
    <property type="entry name" value="IV_pilin_GFxxxE"/>
    <property type="match status" value="1"/>
</dbReference>
<dbReference type="Pfam" id="PF07963">
    <property type="entry name" value="N_methyl"/>
    <property type="match status" value="1"/>
</dbReference>
<evidence type="ECO:0008006" key="3">
    <source>
        <dbReference type="Google" id="ProtNLM"/>
    </source>
</evidence>
<comment type="caution">
    <text evidence="2">The sequence shown here is derived from an EMBL/GenBank/DDBJ whole genome shotgun (WGS) entry which is preliminary data.</text>
</comment>
<reference evidence="2" key="1">
    <citation type="journal article" date="2014" name="Front. Microbiol.">
        <title>High frequency of phylogenetically diverse reductive dehalogenase-homologous genes in deep subseafloor sedimentary metagenomes.</title>
        <authorList>
            <person name="Kawai M."/>
            <person name="Futagami T."/>
            <person name="Toyoda A."/>
            <person name="Takaki Y."/>
            <person name="Nishi S."/>
            <person name="Hori S."/>
            <person name="Arai W."/>
            <person name="Tsubouchi T."/>
            <person name="Morono Y."/>
            <person name="Uchiyama I."/>
            <person name="Ito T."/>
            <person name="Fujiyama A."/>
            <person name="Inagaki F."/>
            <person name="Takami H."/>
        </authorList>
    </citation>
    <scope>NUCLEOTIDE SEQUENCE</scope>
    <source>
        <strain evidence="2">Expedition CK06-06</strain>
    </source>
</reference>
<feature type="transmembrane region" description="Helical" evidence="1">
    <location>
        <begin position="6"/>
        <end position="30"/>
    </location>
</feature>
<dbReference type="InterPro" id="IPR012902">
    <property type="entry name" value="N_methyl_site"/>
</dbReference>
<keyword evidence="1" id="KW-1133">Transmembrane helix</keyword>
<dbReference type="SUPFAM" id="SSF54523">
    <property type="entry name" value="Pili subunits"/>
    <property type="match status" value="1"/>
</dbReference>
<organism evidence="2">
    <name type="scientific">marine sediment metagenome</name>
    <dbReference type="NCBI Taxonomy" id="412755"/>
    <lineage>
        <taxon>unclassified sequences</taxon>
        <taxon>metagenomes</taxon>
        <taxon>ecological metagenomes</taxon>
    </lineage>
</organism>
<gene>
    <name evidence="2" type="ORF">S01H1_03129</name>
</gene>
<keyword evidence="1" id="KW-0812">Transmembrane</keyword>
<dbReference type="InterPro" id="IPR045584">
    <property type="entry name" value="Pilin-like"/>
</dbReference>
<accession>X0SFR7</accession>
<dbReference type="AlphaFoldDB" id="X0SFR7"/>
<sequence>MKRINGFTLIELLVVIAIIGILAALLLPALQKARERAKLTFCANNLKQYYLVFYMYADDHDERMPPRCMTYWNPEYGGKQSWMETVREYIPVGVGLRKCPSSKGHLWNVPEGYAFNANISSAPGDPWDPQGLGT</sequence>
<dbReference type="Gene3D" id="3.30.700.10">
    <property type="entry name" value="Glycoprotein, Type 4 Pilin"/>
    <property type="match status" value="1"/>
</dbReference>
<evidence type="ECO:0000313" key="2">
    <source>
        <dbReference type="EMBL" id="GAF74737.1"/>
    </source>
</evidence>
<evidence type="ECO:0000256" key="1">
    <source>
        <dbReference type="SAM" id="Phobius"/>
    </source>
</evidence>
<dbReference type="PANTHER" id="PTHR30093">
    <property type="entry name" value="GENERAL SECRETION PATHWAY PROTEIN G"/>
    <property type="match status" value="1"/>
</dbReference>
<proteinExistence type="predicted"/>
<keyword evidence="1" id="KW-0472">Membrane</keyword>
<feature type="non-terminal residue" evidence="2">
    <location>
        <position position="134"/>
    </location>
</feature>